<name>A0A9Q3HCK9_9BASI</name>
<reference evidence="2" key="1">
    <citation type="submission" date="2021-03" db="EMBL/GenBank/DDBJ databases">
        <title>Draft genome sequence of rust myrtle Austropuccinia psidii MF-1, a brazilian biotype.</title>
        <authorList>
            <person name="Quecine M.C."/>
            <person name="Pachon D.M.R."/>
            <person name="Bonatelli M.L."/>
            <person name="Correr F.H."/>
            <person name="Franceschini L.M."/>
            <person name="Leite T.F."/>
            <person name="Margarido G.R.A."/>
            <person name="Almeida C.A."/>
            <person name="Ferrarezi J.A."/>
            <person name="Labate C.A."/>
        </authorList>
    </citation>
    <scope>NUCLEOTIDE SEQUENCE</scope>
    <source>
        <strain evidence="2">MF-1</strain>
    </source>
</reference>
<comment type="caution">
    <text evidence="2">The sequence shown here is derived from an EMBL/GenBank/DDBJ whole genome shotgun (WGS) entry which is preliminary data.</text>
</comment>
<sequence length="252" mass="29090">MKGSQAQPNQQILLTGRFSKTIIRLNPTNLHHQFSVLQLNCHNKQDTNLSALNNEQQHIELLFQEPWVYHHDFQPTTHQAWKRLTPTTNPATWSETPWTCIYIHNFVPSKNLTFSSTNSQNLTQVAIDILWKGINQKLIFFALCNPPFIFGGLQELEKRLSEMNTRLYPMVIAMDSNLHHQLWNPINYHHQYPQARNLLEICGRRGLKLIFPKGEPTFMGASALATTIDLTWANTIANKIISQCKVQLENHS</sequence>
<dbReference type="InterPro" id="IPR005135">
    <property type="entry name" value="Endo/exonuclease/phosphatase"/>
</dbReference>
<gene>
    <name evidence="2" type="ORF">O181_036885</name>
</gene>
<dbReference type="Pfam" id="PF14529">
    <property type="entry name" value="Exo_endo_phos_2"/>
    <property type="match status" value="1"/>
</dbReference>
<dbReference type="AlphaFoldDB" id="A0A9Q3HCK9"/>
<evidence type="ECO:0000313" key="3">
    <source>
        <dbReference type="Proteomes" id="UP000765509"/>
    </source>
</evidence>
<dbReference type="EMBL" id="AVOT02014030">
    <property type="protein sequence ID" value="MBW0497170.1"/>
    <property type="molecule type" value="Genomic_DNA"/>
</dbReference>
<dbReference type="Gene3D" id="3.60.10.10">
    <property type="entry name" value="Endonuclease/exonuclease/phosphatase"/>
    <property type="match status" value="1"/>
</dbReference>
<feature type="domain" description="Endonuclease/exonuclease/phosphatase" evidence="1">
    <location>
        <begin position="153"/>
        <end position="240"/>
    </location>
</feature>
<evidence type="ECO:0000259" key="1">
    <source>
        <dbReference type="Pfam" id="PF14529"/>
    </source>
</evidence>
<protein>
    <recommendedName>
        <fullName evidence="1">Endonuclease/exonuclease/phosphatase domain-containing protein</fullName>
    </recommendedName>
</protein>
<keyword evidence="3" id="KW-1185">Reference proteome</keyword>
<organism evidence="2 3">
    <name type="scientific">Austropuccinia psidii MF-1</name>
    <dbReference type="NCBI Taxonomy" id="1389203"/>
    <lineage>
        <taxon>Eukaryota</taxon>
        <taxon>Fungi</taxon>
        <taxon>Dikarya</taxon>
        <taxon>Basidiomycota</taxon>
        <taxon>Pucciniomycotina</taxon>
        <taxon>Pucciniomycetes</taxon>
        <taxon>Pucciniales</taxon>
        <taxon>Sphaerophragmiaceae</taxon>
        <taxon>Austropuccinia</taxon>
    </lineage>
</organism>
<dbReference type="SUPFAM" id="SSF56219">
    <property type="entry name" value="DNase I-like"/>
    <property type="match status" value="1"/>
</dbReference>
<proteinExistence type="predicted"/>
<dbReference type="GO" id="GO:0003824">
    <property type="term" value="F:catalytic activity"/>
    <property type="evidence" value="ECO:0007669"/>
    <property type="project" value="InterPro"/>
</dbReference>
<evidence type="ECO:0000313" key="2">
    <source>
        <dbReference type="EMBL" id="MBW0497170.1"/>
    </source>
</evidence>
<dbReference type="InterPro" id="IPR036691">
    <property type="entry name" value="Endo/exonu/phosph_ase_sf"/>
</dbReference>
<dbReference type="OrthoDB" id="5549573at2759"/>
<dbReference type="Proteomes" id="UP000765509">
    <property type="component" value="Unassembled WGS sequence"/>
</dbReference>
<accession>A0A9Q3HCK9</accession>